<sequence length="176" mass="19619">MHHSRANDLAIISQLLHEASGLGAQSLLLDSTYRLTRTFSSQSVSIPVVSNVAPDGRAITNQILGRNIRKTMSTLPPNSTDTDIIEEAKKTIPACSTIEWQHYKDLDEDTPAEEVKAVVIDARTNSQDHVRVYHSKDENRRADEVIVADGTGLKIVLWTSGWRFISMKDHRIGKIC</sequence>
<comment type="caution">
    <text evidence="1">The sequence shown here is derived from an EMBL/GenBank/DDBJ whole genome shotgun (WGS) entry which is preliminary data.</text>
</comment>
<name>A0A9P9DJJ4_9HYPO</name>
<gene>
    <name evidence="1" type="ORF">B0J13DRAFT_165787</name>
</gene>
<proteinExistence type="predicted"/>
<protein>
    <submittedName>
        <fullName evidence="1">Uncharacterized protein</fullName>
    </submittedName>
</protein>
<dbReference type="AlphaFoldDB" id="A0A9P9DJJ4"/>
<accession>A0A9P9DJJ4</accession>
<keyword evidence="2" id="KW-1185">Reference proteome</keyword>
<evidence type="ECO:0000313" key="1">
    <source>
        <dbReference type="EMBL" id="KAH7120132.1"/>
    </source>
</evidence>
<dbReference type="EMBL" id="JAGMUU010000029">
    <property type="protein sequence ID" value="KAH7120132.1"/>
    <property type="molecule type" value="Genomic_DNA"/>
</dbReference>
<evidence type="ECO:0000313" key="2">
    <source>
        <dbReference type="Proteomes" id="UP000717696"/>
    </source>
</evidence>
<organism evidence="1 2">
    <name type="scientific">Dactylonectria estremocensis</name>
    <dbReference type="NCBI Taxonomy" id="1079267"/>
    <lineage>
        <taxon>Eukaryota</taxon>
        <taxon>Fungi</taxon>
        <taxon>Dikarya</taxon>
        <taxon>Ascomycota</taxon>
        <taxon>Pezizomycotina</taxon>
        <taxon>Sordariomycetes</taxon>
        <taxon>Hypocreomycetidae</taxon>
        <taxon>Hypocreales</taxon>
        <taxon>Nectriaceae</taxon>
        <taxon>Dactylonectria</taxon>
    </lineage>
</organism>
<reference evidence="1" key="1">
    <citation type="journal article" date="2021" name="Nat. Commun.">
        <title>Genetic determinants of endophytism in the Arabidopsis root mycobiome.</title>
        <authorList>
            <person name="Mesny F."/>
            <person name="Miyauchi S."/>
            <person name="Thiergart T."/>
            <person name="Pickel B."/>
            <person name="Atanasova L."/>
            <person name="Karlsson M."/>
            <person name="Huettel B."/>
            <person name="Barry K.W."/>
            <person name="Haridas S."/>
            <person name="Chen C."/>
            <person name="Bauer D."/>
            <person name="Andreopoulos W."/>
            <person name="Pangilinan J."/>
            <person name="LaButti K."/>
            <person name="Riley R."/>
            <person name="Lipzen A."/>
            <person name="Clum A."/>
            <person name="Drula E."/>
            <person name="Henrissat B."/>
            <person name="Kohler A."/>
            <person name="Grigoriev I.V."/>
            <person name="Martin F.M."/>
            <person name="Hacquard S."/>
        </authorList>
    </citation>
    <scope>NUCLEOTIDE SEQUENCE</scope>
    <source>
        <strain evidence="1">MPI-CAGE-AT-0021</strain>
    </source>
</reference>
<dbReference type="Proteomes" id="UP000717696">
    <property type="component" value="Unassembled WGS sequence"/>
</dbReference>